<keyword evidence="2 3" id="KW-0064">Aspartyl protease</keyword>
<keyword evidence="5" id="KW-0812">Transmembrane</keyword>
<protein>
    <submittedName>
        <fullName evidence="8">Aspartic peptidase domain-containing protein</fullName>
    </submittedName>
</protein>
<feature type="domain" description="Peptidase A1" evidence="7">
    <location>
        <begin position="49"/>
        <end position="383"/>
    </location>
</feature>
<keyword evidence="5" id="KW-0472">Membrane</keyword>
<keyword evidence="6" id="KW-0732">Signal</keyword>
<name>A0AAD7J8D1_9AGAR</name>
<dbReference type="PANTHER" id="PTHR47966">
    <property type="entry name" value="BETA-SITE APP-CLEAVING ENZYME, ISOFORM A-RELATED"/>
    <property type="match status" value="1"/>
</dbReference>
<feature type="signal peptide" evidence="6">
    <location>
        <begin position="1"/>
        <end position="19"/>
    </location>
</feature>
<feature type="chain" id="PRO_5042179612" evidence="6">
    <location>
        <begin position="20"/>
        <end position="466"/>
    </location>
</feature>
<dbReference type="InterPro" id="IPR001969">
    <property type="entry name" value="Aspartic_peptidase_AS"/>
</dbReference>
<evidence type="ECO:0000256" key="1">
    <source>
        <dbReference type="ARBA" id="ARBA00007447"/>
    </source>
</evidence>
<reference evidence="8" key="1">
    <citation type="submission" date="2023-03" db="EMBL/GenBank/DDBJ databases">
        <title>Massive genome expansion in bonnet fungi (Mycena s.s.) driven by repeated elements and novel gene families across ecological guilds.</title>
        <authorList>
            <consortium name="Lawrence Berkeley National Laboratory"/>
            <person name="Harder C.B."/>
            <person name="Miyauchi S."/>
            <person name="Viragh M."/>
            <person name="Kuo A."/>
            <person name="Thoen E."/>
            <person name="Andreopoulos B."/>
            <person name="Lu D."/>
            <person name="Skrede I."/>
            <person name="Drula E."/>
            <person name="Henrissat B."/>
            <person name="Morin E."/>
            <person name="Kohler A."/>
            <person name="Barry K."/>
            <person name="LaButti K."/>
            <person name="Morin E."/>
            <person name="Salamov A."/>
            <person name="Lipzen A."/>
            <person name="Mereny Z."/>
            <person name="Hegedus B."/>
            <person name="Baldrian P."/>
            <person name="Stursova M."/>
            <person name="Weitz H."/>
            <person name="Taylor A."/>
            <person name="Grigoriev I.V."/>
            <person name="Nagy L.G."/>
            <person name="Martin F."/>
            <person name="Kauserud H."/>
        </authorList>
    </citation>
    <scope>NUCLEOTIDE SEQUENCE</scope>
    <source>
        <strain evidence="8">CBHHK188m</strain>
    </source>
</reference>
<keyword evidence="9" id="KW-1185">Reference proteome</keyword>
<dbReference type="SUPFAM" id="SSF50630">
    <property type="entry name" value="Acid proteases"/>
    <property type="match status" value="1"/>
</dbReference>
<evidence type="ECO:0000256" key="5">
    <source>
        <dbReference type="SAM" id="Phobius"/>
    </source>
</evidence>
<dbReference type="EMBL" id="JARJLG010000053">
    <property type="protein sequence ID" value="KAJ7759013.1"/>
    <property type="molecule type" value="Genomic_DNA"/>
</dbReference>
<dbReference type="PRINTS" id="PR00792">
    <property type="entry name" value="PEPSIN"/>
</dbReference>
<dbReference type="PROSITE" id="PS00141">
    <property type="entry name" value="ASP_PROTEASE"/>
    <property type="match status" value="1"/>
</dbReference>
<dbReference type="GO" id="GO:0006508">
    <property type="term" value="P:proteolysis"/>
    <property type="evidence" value="ECO:0007669"/>
    <property type="project" value="UniProtKB-KW"/>
</dbReference>
<gene>
    <name evidence="8" type="ORF">DFH07DRAFT_447958</name>
</gene>
<dbReference type="AlphaFoldDB" id="A0AAD7J8D1"/>
<dbReference type="InterPro" id="IPR021109">
    <property type="entry name" value="Peptidase_aspartic_dom_sf"/>
</dbReference>
<dbReference type="Proteomes" id="UP001215280">
    <property type="component" value="Unassembled WGS sequence"/>
</dbReference>
<feature type="transmembrane region" description="Helical" evidence="5">
    <location>
        <begin position="447"/>
        <end position="464"/>
    </location>
</feature>
<evidence type="ECO:0000256" key="4">
    <source>
        <dbReference type="SAM" id="MobiDB-lite"/>
    </source>
</evidence>
<dbReference type="PANTHER" id="PTHR47966:SF6">
    <property type="entry name" value="PEPTIDASE A1 DOMAIN-CONTAINING PROTEIN"/>
    <property type="match status" value="1"/>
</dbReference>
<keyword evidence="3" id="KW-0645">Protease</keyword>
<evidence type="ECO:0000256" key="3">
    <source>
        <dbReference type="RuleBase" id="RU000454"/>
    </source>
</evidence>
<dbReference type="GO" id="GO:0004190">
    <property type="term" value="F:aspartic-type endopeptidase activity"/>
    <property type="evidence" value="ECO:0007669"/>
    <property type="project" value="UniProtKB-KW"/>
</dbReference>
<evidence type="ECO:0000313" key="8">
    <source>
        <dbReference type="EMBL" id="KAJ7759013.1"/>
    </source>
</evidence>
<dbReference type="Gene3D" id="2.40.70.10">
    <property type="entry name" value="Acid Proteases"/>
    <property type="match status" value="2"/>
</dbReference>
<dbReference type="CDD" id="cd05471">
    <property type="entry name" value="pepsin_like"/>
    <property type="match status" value="1"/>
</dbReference>
<dbReference type="PROSITE" id="PS51767">
    <property type="entry name" value="PEPTIDASE_A1"/>
    <property type="match status" value="1"/>
</dbReference>
<evidence type="ECO:0000313" key="9">
    <source>
        <dbReference type="Proteomes" id="UP001215280"/>
    </source>
</evidence>
<evidence type="ECO:0000259" key="7">
    <source>
        <dbReference type="PROSITE" id="PS51767"/>
    </source>
</evidence>
<evidence type="ECO:0000256" key="6">
    <source>
        <dbReference type="SAM" id="SignalP"/>
    </source>
</evidence>
<keyword evidence="5" id="KW-1133">Transmembrane helix</keyword>
<dbReference type="InterPro" id="IPR001461">
    <property type="entry name" value="Aspartic_peptidase_A1"/>
</dbReference>
<comment type="caution">
    <text evidence="8">The sequence shown here is derived from an EMBL/GenBank/DDBJ whole genome shotgun (WGS) entry which is preliminary data.</text>
</comment>
<accession>A0AAD7J8D1</accession>
<dbReference type="Pfam" id="PF00026">
    <property type="entry name" value="Asp"/>
    <property type="match status" value="2"/>
</dbReference>
<evidence type="ECO:0000256" key="2">
    <source>
        <dbReference type="ARBA" id="ARBA00022750"/>
    </source>
</evidence>
<dbReference type="InterPro" id="IPR033121">
    <property type="entry name" value="PEPTIDASE_A1"/>
</dbReference>
<feature type="region of interest" description="Disordered" evidence="4">
    <location>
        <begin position="413"/>
        <end position="440"/>
    </location>
</feature>
<proteinExistence type="inferred from homology"/>
<comment type="similarity">
    <text evidence="1 3">Belongs to the peptidase A1 family.</text>
</comment>
<dbReference type="InterPro" id="IPR034164">
    <property type="entry name" value="Pepsin-like_dom"/>
</dbReference>
<sequence>MWTFVTLLLMAAITSRSNALVMRGTRFLPRQQNGITLHAIAAQGLDFRYATNLTVNGQDFNVVIDTGSSDIWVIPPADFVFENTGIPVSLLFAGGSANGTVGFGTVELGPYTVDQQVFQNVTSTDIGAIQDLGLTGLLGLSFSGIASPLTIALTENGSDPVLGNPLLFNIFNQTSHDNFIGISLSRTGDLEGTADASFTINEFDPKYAAVANAPTIPVFSGKIPRWRIAVDSISVDGVDVPLPQSNVSTAPAGKLATLLDTGNPTASVPASLISSVFSQIPGALFQVVEGLVIEGQAVTGPLWTVPCNTTTIVSVGMGGQSFPIHPLDLSLVFINNVTNVATCVSEWVATPGTPGDIDMAFGDSFLRNFYTVFNFGDNVVQSPSGSSVQLLSQTNATSAQQDVLRVRTAQLVGTSSTNPSSTPDASSTGQSLAATSPTKQSGQPRVVVSRCIFSFFVIFVFILLRD</sequence>
<keyword evidence="3" id="KW-0378">Hydrolase</keyword>
<organism evidence="8 9">
    <name type="scientific">Mycena maculata</name>
    <dbReference type="NCBI Taxonomy" id="230809"/>
    <lineage>
        <taxon>Eukaryota</taxon>
        <taxon>Fungi</taxon>
        <taxon>Dikarya</taxon>
        <taxon>Basidiomycota</taxon>
        <taxon>Agaricomycotina</taxon>
        <taxon>Agaricomycetes</taxon>
        <taxon>Agaricomycetidae</taxon>
        <taxon>Agaricales</taxon>
        <taxon>Marasmiineae</taxon>
        <taxon>Mycenaceae</taxon>
        <taxon>Mycena</taxon>
    </lineage>
</organism>